<feature type="domain" description="Outer membrane protein beta-barrel" evidence="6">
    <location>
        <begin position="31"/>
        <end position="227"/>
    </location>
</feature>
<dbReference type="InterPro" id="IPR051692">
    <property type="entry name" value="OMP-like"/>
</dbReference>
<dbReference type="SUPFAM" id="SSF56925">
    <property type="entry name" value="OMPA-like"/>
    <property type="match status" value="1"/>
</dbReference>
<reference evidence="7 8" key="1">
    <citation type="submission" date="2016-12" db="EMBL/GenBank/DDBJ databases">
        <title>Comparison of Traditional DNA-DNA Hybridization with In Silico Genomic Analysis.</title>
        <authorList>
            <person name="Nicholson A.C."/>
            <person name="Humrighouse B.W."/>
            <person name="Graziano J."/>
            <person name="Lasker B."/>
            <person name="Whitney A.M."/>
            <person name="Mcquiston J.R."/>
        </authorList>
    </citation>
    <scope>NUCLEOTIDE SEQUENCE [LARGE SCALE GENOMIC DNA]</scope>
    <source>
        <strain evidence="7 8">H2240</strain>
    </source>
</reference>
<evidence type="ECO:0000256" key="2">
    <source>
        <dbReference type="ARBA" id="ARBA00022729"/>
    </source>
</evidence>
<dbReference type="AlphaFoldDB" id="A0A212AEX7"/>
<keyword evidence="2 5" id="KW-0732">Signal</keyword>
<evidence type="ECO:0000313" key="8">
    <source>
        <dbReference type="Proteomes" id="UP000196878"/>
    </source>
</evidence>
<evidence type="ECO:0000313" key="7">
    <source>
        <dbReference type="EMBL" id="OWJ79893.1"/>
    </source>
</evidence>
<evidence type="ECO:0000256" key="3">
    <source>
        <dbReference type="ARBA" id="ARBA00023136"/>
    </source>
</evidence>
<evidence type="ECO:0000259" key="6">
    <source>
        <dbReference type="Pfam" id="PF13505"/>
    </source>
</evidence>
<organism evidence="7 8">
    <name type="scientific">Haematobacter genomosp. 1</name>
    <dbReference type="NCBI Taxonomy" id="366618"/>
    <lineage>
        <taxon>Bacteria</taxon>
        <taxon>Pseudomonadati</taxon>
        <taxon>Pseudomonadota</taxon>
        <taxon>Alphaproteobacteria</taxon>
        <taxon>Rhodobacterales</taxon>
        <taxon>Paracoccaceae</taxon>
        <taxon>Haematobacter</taxon>
    </lineage>
</organism>
<dbReference type="OrthoDB" id="268975at2"/>
<dbReference type="PANTHER" id="PTHR34001:SF3">
    <property type="entry name" value="BLL7405 PROTEIN"/>
    <property type="match status" value="1"/>
</dbReference>
<comment type="caution">
    <text evidence="7">The sequence shown here is derived from an EMBL/GenBank/DDBJ whole genome shotgun (WGS) entry which is preliminary data.</text>
</comment>
<proteinExistence type="inferred from homology"/>
<keyword evidence="3" id="KW-0472">Membrane</keyword>
<name>A0A212AEX7_9RHOB</name>
<dbReference type="EMBL" id="NIPW01000006">
    <property type="protein sequence ID" value="OWJ79893.1"/>
    <property type="molecule type" value="Genomic_DNA"/>
</dbReference>
<evidence type="ECO:0000256" key="5">
    <source>
        <dbReference type="SAM" id="SignalP"/>
    </source>
</evidence>
<feature type="chain" id="PRO_5013052645" description="Outer membrane protein beta-barrel domain-containing protein" evidence="5">
    <location>
        <begin position="46"/>
        <end position="227"/>
    </location>
</feature>
<protein>
    <recommendedName>
        <fullName evidence="6">Outer membrane protein beta-barrel domain-containing protein</fullName>
    </recommendedName>
</protein>
<dbReference type="Proteomes" id="UP000196878">
    <property type="component" value="Unassembled WGS sequence"/>
</dbReference>
<evidence type="ECO:0000256" key="4">
    <source>
        <dbReference type="ARBA" id="ARBA00038306"/>
    </source>
</evidence>
<dbReference type="Pfam" id="PF13505">
    <property type="entry name" value="OMP_b-brl"/>
    <property type="match status" value="1"/>
</dbReference>
<dbReference type="InterPro" id="IPR027385">
    <property type="entry name" value="Beta-barrel_OMP"/>
</dbReference>
<keyword evidence="8" id="KW-1185">Reference proteome</keyword>
<comment type="similarity">
    <text evidence="4">Belongs to the Omp25/RopB family.</text>
</comment>
<comment type="subcellular location">
    <subcellularLocation>
        <location evidence="1">Membrane</location>
    </subcellularLocation>
</comment>
<evidence type="ECO:0000256" key="1">
    <source>
        <dbReference type="ARBA" id="ARBA00004370"/>
    </source>
</evidence>
<sequence length="227" mass="24264">MARQRSDINPVGRRLSAVRGDGVYLMKKLALAALVSAVAAPAAFAGNMVAPVIEPAPAPVTYVAPIASPWTGFYGGAQVGYGDFSAGRGWGDSDGAVYGLHAGYNYGFTNGWVVGGELTYDFSDVSGTNADRSSIDQGDSYAAKLKVGYAPANWLFYGTAGWSRTEFTVGRDDYKDNGWVAGVGADYLYDTNWVVGVEALYHDYSDFDGSRVDIDGYTLKAKLSYKF</sequence>
<dbReference type="Gene3D" id="2.40.160.20">
    <property type="match status" value="1"/>
</dbReference>
<dbReference type="InterPro" id="IPR011250">
    <property type="entry name" value="OMP/PagP_B-barrel"/>
</dbReference>
<feature type="signal peptide" evidence="5">
    <location>
        <begin position="1"/>
        <end position="45"/>
    </location>
</feature>
<accession>A0A212AEX7</accession>
<gene>
    <name evidence="7" type="ORF">CDV49_03675</name>
</gene>
<dbReference type="GO" id="GO:0016020">
    <property type="term" value="C:membrane"/>
    <property type="evidence" value="ECO:0007669"/>
    <property type="project" value="UniProtKB-SubCell"/>
</dbReference>
<dbReference type="PANTHER" id="PTHR34001">
    <property type="entry name" value="BLL7405 PROTEIN"/>
    <property type="match status" value="1"/>
</dbReference>